<evidence type="ECO:0000256" key="1">
    <source>
        <dbReference type="ARBA" id="ARBA00004141"/>
    </source>
</evidence>
<proteinExistence type="inferred from homology"/>
<evidence type="ECO:0000256" key="7">
    <source>
        <dbReference type="ARBA" id="ARBA00023136"/>
    </source>
</evidence>
<organism evidence="10 11">
    <name type="scientific">Leptotrombidium deliense</name>
    <dbReference type="NCBI Taxonomy" id="299467"/>
    <lineage>
        <taxon>Eukaryota</taxon>
        <taxon>Metazoa</taxon>
        <taxon>Ecdysozoa</taxon>
        <taxon>Arthropoda</taxon>
        <taxon>Chelicerata</taxon>
        <taxon>Arachnida</taxon>
        <taxon>Acari</taxon>
        <taxon>Acariformes</taxon>
        <taxon>Trombidiformes</taxon>
        <taxon>Prostigmata</taxon>
        <taxon>Anystina</taxon>
        <taxon>Parasitengona</taxon>
        <taxon>Trombiculoidea</taxon>
        <taxon>Trombiculidae</taxon>
        <taxon>Leptotrombidium</taxon>
    </lineage>
</organism>
<keyword evidence="5" id="KW-0067">ATP-binding</keyword>
<feature type="domain" description="ABC transporter" evidence="9">
    <location>
        <begin position="144"/>
        <end position="275"/>
    </location>
</feature>
<dbReference type="GO" id="GO:0016887">
    <property type="term" value="F:ATP hydrolysis activity"/>
    <property type="evidence" value="ECO:0007669"/>
    <property type="project" value="InterPro"/>
</dbReference>
<dbReference type="GO" id="GO:0042626">
    <property type="term" value="F:ATPase-coupled transmembrane transporter activity"/>
    <property type="evidence" value="ECO:0007669"/>
    <property type="project" value="TreeGrafter"/>
</dbReference>
<dbReference type="STRING" id="299467.A0A443RUU1"/>
<dbReference type="GO" id="GO:0016020">
    <property type="term" value="C:membrane"/>
    <property type="evidence" value="ECO:0007669"/>
    <property type="project" value="UniProtKB-SubCell"/>
</dbReference>
<dbReference type="VEuPathDB" id="VectorBase:LDEU012889"/>
<dbReference type="Gene3D" id="3.40.50.300">
    <property type="entry name" value="P-loop containing nucleotide triphosphate hydrolases"/>
    <property type="match status" value="1"/>
</dbReference>
<dbReference type="FunFam" id="3.40.50.300:FF:004162">
    <property type="entry name" value="ATP binding cassette subfamily C member 5"/>
    <property type="match status" value="1"/>
</dbReference>
<evidence type="ECO:0000256" key="2">
    <source>
        <dbReference type="ARBA" id="ARBA00009726"/>
    </source>
</evidence>
<evidence type="ECO:0000256" key="4">
    <source>
        <dbReference type="ARBA" id="ARBA00022741"/>
    </source>
</evidence>
<dbReference type="OrthoDB" id="6506624at2759"/>
<feature type="transmembrane region" description="Helical" evidence="8">
    <location>
        <begin position="34"/>
        <end position="53"/>
    </location>
</feature>
<dbReference type="EMBL" id="NCKV01029610">
    <property type="protein sequence ID" value="RWS19151.1"/>
    <property type="molecule type" value="Genomic_DNA"/>
</dbReference>
<evidence type="ECO:0000256" key="5">
    <source>
        <dbReference type="ARBA" id="ARBA00022840"/>
    </source>
</evidence>
<keyword evidence="4" id="KW-0547">Nucleotide-binding</keyword>
<keyword evidence="11" id="KW-1185">Reference proteome</keyword>
<dbReference type="PANTHER" id="PTHR24223:SF456">
    <property type="entry name" value="MULTIDRUG RESISTANCE-ASSOCIATED PROTEIN LETHAL(2)03659"/>
    <property type="match status" value="1"/>
</dbReference>
<keyword evidence="3 8" id="KW-0812">Transmembrane</keyword>
<dbReference type="PANTHER" id="PTHR24223">
    <property type="entry name" value="ATP-BINDING CASSETTE SUB-FAMILY C"/>
    <property type="match status" value="1"/>
</dbReference>
<dbReference type="SUPFAM" id="SSF90123">
    <property type="entry name" value="ABC transporter transmembrane region"/>
    <property type="match status" value="1"/>
</dbReference>
<comment type="similarity">
    <text evidence="2">Belongs to the ABC transporter superfamily. ABCC family. Conjugate transporter (TC 3.A.1.208) subfamily.</text>
</comment>
<dbReference type="InterPro" id="IPR050173">
    <property type="entry name" value="ABC_transporter_C-like"/>
</dbReference>
<name>A0A443RUU1_9ACAR</name>
<dbReference type="InterPro" id="IPR027417">
    <property type="entry name" value="P-loop_NTPase"/>
</dbReference>
<dbReference type="SUPFAM" id="SSF52540">
    <property type="entry name" value="P-loop containing nucleoside triphosphate hydrolases"/>
    <property type="match status" value="1"/>
</dbReference>
<reference evidence="10 11" key="1">
    <citation type="journal article" date="2018" name="Gigascience">
        <title>Genomes of trombidid mites reveal novel predicted allergens and laterally-transferred genes associated with secondary metabolism.</title>
        <authorList>
            <person name="Dong X."/>
            <person name="Chaisiri K."/>
            <person name="Xia D."/>
            <person name="Armstrong S.D."/>
            <person name="Fang Y."/>
            <person name="Donnelly M.J."/>
            <person name="Kadowaki T."/>
            <person name="McGarry J.W."/>
            <person name="Darby A.C."/>
            <person name="Makepeace B.L."/>
        </authorList>
    </citation>
    <scope>NUCLEOTIDE SEQUENCE [LARGE SCALE GENOMIC DNA]</scope>
    <source>
        <strain evidence="10">UoL-UT</strain>
    </source>
</reference>
<gene>
    <name evidence="10" type="ORF">B4U80_09348</name>
</gene>
<dbReference type="InterPro" id="IPR036640">
    <property type="entry name" value="ABC1_TM_sf"/>
</dbReference>
<evidence type="ECO:0000256" key="6">
    <source>
        <dbReference type="ARBA" id="ARBA00022989"/>
    </source>
</evidence>
<accession>A0A443RUU1</accession>
<dbReference type="Pfam" id="PF00005">
    <property type="entry name" value="ABC_tran"/>
    <property type="match status" value="1"/>
</dbReference>
<sequence length="275" mass="31121">MVYFFENQFEQQFHAFINDNNACKYLLQAISRSFAFILDWCTIIFFTTLTGLLFTGSQYFSGGEVGLILSSAIILINEFQTSLRWLSDYETQMISAERVLEYTQLPSEAPLYIEANKPPKNWPSEGKIIFNHVYLSYSDSKPILHDLCFDIESGSKIGIVGRTGAGKSSIINALFRLVEFEGLITIDGVDIKQLGLNDLRRKLSIIPQDPIMFEGTIRSNIDPYDEYTDETIWNTLHSVSLAHIFKAIPGDLSAPLYENGSNLSVGQRQLICMVR</sequence>
<protein>
    <submittedName>
        <fullName evidence="10">Multidrug resistance-associated protein 4-like protein</fullName>
    </submittedName>
</protein>
<evidence type="ECO:0000313" key="11">
    <source>
        <dbReference type="Proteomes" id="UP000288716"/>
    </source>
</evidence>
<evidence type="ECO:0000259" key="9">
    <source>
        <dbReference type="Pfam" id="PF00005"/>
    </source>
</evidence>
<evidence type="ECO:0000313" key="10">
    <source>
        <dbReference type="EMBL" id="RWS19151.1"/>
    </source>
</evidence>
<feature type="non-terminal residue" evidence="10">
    <location>
        <position position="275"/>
    </location>
</feature>
<dbReference type="AlphaFoldDB" id="A0A443RUU1"/>
<comment type="subcellular location">
    <subcellularLocation>
        <location evidence="1">Membrane</location>
        <topology evidence="1">Multi-pass membrane protein</topology>
    </subcellularLocation>
</comment>
<keyword evidence="7 8" id="KW-0472">Membrane</keyword>
<dbReference type="Gene3D" id="1.20.1560.10">
    <property type="entry name" value="ABC transporter type 1, transmembrane domain"/>
    <property type="match status" value="1"/>
</dbReference>
<dbReference type="GO" id="GO:0005524">
    <property type="term" value="F:ATP binding"/>
    <property type="evidence" value="ECO:0007669"/>
    <property type="project" value="UniProtKB-KW"/>
</dbReference>
<dbReference type="InterPro" id="IPR003439">
    <property type="entry name" value="ABC_transporter-like_ATP-bd"/>
</dbReference>
<evidence type="ECO:0000256" key="3">
    <source>
        <dbReference type="ARBA" id="ARBA00022692"/>
    </source>
</evidence>
<dbReference type="Proteomes" id="UP000288716">
    <property type="component" value="Unassembled WGS sequence"/>
</dbReference>
<evidence type="ECO:0000256" key="8">
    <source>
        <dbReference type="SAM" id="Phobius"/>
    </source>
</evidence>
<comment type="caution">
    <text evidence="10">The sequence shown here is derived from an EMBL/GenBank/DDBJ whole genome shotgun (WGS) entry which is preliminary data.</text>
</comment>
<keyword evidence="6 8" id="KW-1133">Transmembrane helix</keyword>